<evidence type="ECO:0000256" key="6">
    <source>
        <dbReference type="ARBA" id="ARBA00022840"/>
    </source>
</evidence>
<dbReference type="GO" id="GO:0016301">
    <property type="term" value="F:kinase activity"/>
    <property type="evidence" value="ECO:0007669"/>
    <property type="project" value="UniProtKB-KW"/>
</dbReference>
<feature type="transmembrane region" description="Helical" evidence="8">
    <location>
        <begin position="168"/>
        <end position="193"/>
    </location>
</feature>
<keyword evidence="5 10" id="KW-0418">Kinase</keyword>
<dbReference type="PANTHER" id="PTHR24421:SF60">
    <property type="entry name" value="SENSOR HISTIDINE KINASE COMP"/>
    <property type="match status" value="1"/>
</dbReference>
<dbReference type="SMART" id="SM00387">
    <property type="entry name" value="HATPase_c"/>
    <property type="match status" value="1"/>
</dbReference>
<evidence type="ECO:0000256" key="3">
    <source>
        <dbReference type="ARBA" id="ARBA00022679"/>
    </source>
</evidence>
<dbReference type="CDD" id="cd16917">
    <property type="entry name" value="HATPase_UhpB-NarQ-NarX-like"/>
    <property type="match status" value="1"/>
</dbReference>
<evidence type="ECO:0000313" key="11">
    <source>
        <dbReference type="Proteomes" id="UP000609346"/>
    </source>
</evidence>
<feature type="transmembrane region" description="Helical" evidence="8">
    <location>
        <begin position="116"/>
        <end position="135"/>
    </location>
</feature>
<comment type="catalytic activity">
    <reaction evidence="1">
        <text>ATP + protein L-histidine = ADP + protein N-phospho-L-histidine.</text>
        <dbReference type="EC" id="2.7.13.3"/>
    </reaction>
</comment>
<dbReference type="Gene3D" id="3.30.565.10">
    <property type="entry name" value="Histidine kinase-like ATPase, C-terminal domain"/>
    <property type="match status" value="1"/>
</dbReference>
<dbReference type="InterPro" id="IPR005467">
    <property type="entry name" value="His_kinase_dom"/>
</dbReference>
<organism evidence="10 11">
    <name type="scientific">Paenibacillus terricola</name>
    <dbReference type="NCBI Taxonomy" id="2763503"/>
    <lineage>
        <taxon>Bacteria</taxon>
        <taxon>Bacillati</taxon>
        <taxon>Bacillota</taxon>
        <taxon>Bacilli</taxon>
        <taxon>Bacillales</taxon>
        <taxon>Paenibacillaceae</taxon>
        <taxon>Paenibacillus</taxon>
    </lineage>
</organism>
<keyword evidence="6" id="KW-0067">ATP-binding</keyword>
<reference evidence="10 11" key="1">
    <citation type="submission" date="2020-09" db="EMBL/GenBank/DDBJ databases">
        <title>Paenibacillus sp. strain PR3 16S rRNA gene Genome sequencing and assembly.</title>
        <authorList>
            <person name="Kim J."/>
        </authorList>
    </citation>
    <scope>NUCLEOTIDE SEQUENCE [LARGE SCALE GENOMIC DNA]</scope>
    <source>
        <strain evidence="10 11">PR3</strain>
    </source>
</reference>
<accession>A0ABR8MVV2</accession>
<dbReference type="EMBL" id="JACXZA010000002">
    <property type="protein sequence ID" value="MBD3919050.1"/>
    <property type="molecule type" value="Genomic_DNA"/>
</dbReference>
<dbReference type="RefSeq" id="WP_191203323.1">
    <property type="nucleotide sequence ID" value="NZ_JACXZA010000002.1"/>
</dbReference>
<keyword evidence="4" id="KW-0547">Nucleotide-binding</keyword>
<dbReference type="InterPro" id="IPR011712">
    <property type="entry name" value="Sig_transdc_His_kin_sub3_dim/P"/>
</dbReference>
<gene>
    <name evidence="10" type="ORF">H8B09_09815</name>
</gene>
<evidence type="ECO:0000256" key="2">
    <source>
        <dbReference type="ARBA" id="ARBA00012438"/>
    </source>
</evidence>
<name>A0ABR8MVV2_9BACL</name>
<evidence type="ECO:0000256" key="5">
    <source>
        <dbReference type="ARBA" id="ARBA00022777"/>
    </source>
</evidence>
<evidence type="ECO:0000313" key="10">
    <source>
        <dbReference type="EMBL" id="MBD3919050.1"/>
    </source>
</evidence>
<feature type="transmembrane region" description="Helical" evidence="8">
    <location>
        <begin position="340"/>
        <end position="362"/>
    </location>
</feature>
<dbReference type="SUPFAM" id="SSF55874">
    <property type="entry name" value="ATPase domain of HSP90 chaperone/DNA topoisomerase II/histidine kinase"/>
    <property type="match status" value="1"/>
</dbReference>
<dbReference type="PROSITE" id="PS50109">
    <property type="entry name" value="HIS_KIN"/>
    <property type="match status" value="1"/>
</dbReference>
<protein>
    <recommendedName>
        <fullName evidence="2">histidine kinase</fullName>
        <ecNumber evidence="2">2.7.13.3</ecNumber>
    </recommendedName>
</protein>
<sequence>MINTKYRNWVFLLITLIITGWLTMLYFSIPYIAVQLDESNGKWVVSALDSKAWAAQQGIQLGDIVTNVDHQPIEEKNLKDHYEINTATNITVMRSGSLLEFDFSDMSKSPILWNQSIIPMALFVLMLSFSSFIAYKKPYDDSASLLIFFLMSISLGYLAAYGNTVGDLFSAIVFELTLTLSPILFIHFVSSYFSNMGIVIINKRIVTIGYGTIGMWNIFYLFYILVHTGNRIAPLFIKYQGLIIFITGTLLAMLIQFRMYVRYRKSSQQALMKYMMIGNIASFFPFIALTLLPILLMGTPFVNGGIAVLSFLFLPLTYLYLVVSNQLFDIEFIISRLRYYLILAILPTLLFMGGVSLAFIGTSISPVAWGRMFLVIYVSSILFLYAIEALDRKFRNIVIKGAHRFEQSLESFSDRISEVKKVSELEECVLKELLELLPIDSVGFIECRNEDQEITLKRAYGNVPFKELYLQLHRNWSSARVGQELKLTKGICYKIGQGSGTQHLIWISDKVNHTEFNHDEKMWLRTLITHVGFVYQNLQLIEGLVQDLDLKREEAPPWVLRLLFRLSEQERRKLASDLHDSALQDQLVWYRKLEMIVSDEAELPENIRSQLNEISEGLLDVIHQIRETCNELRPPFLKEMGVIQAIENLCTYAQLNANFTITFDHQDLRVELGDEYVLAIYRITQELLRNGMKHSKATHVHLQLYYEGQNIRYCYKDNGIGIEMDRLQLSFDHMGLAGIRERVSGLEGETVLRTAPGKGLEIDIQLPLPLEDKDQDIEKDNVRRMNDNRTQPVMIFPHSADL</sequence>
<dbReference type="Pfam" id="PF07730">
    <property type="entry name" value="HisKA_3"/>
    <property type="match status" value="1"/>
</dbReference>
<dbReference type="InterPro" id="IPR036034">
    <property type="entry name" value="PDZ_sf"/>
</dbReference>
<feature type="transmembrane region" description="Helical" evidence="8">
    <location>
        <begin position="9"/>
        <end position="33"/>
    </location>
</feature>
<evidence type="ECO:0000256" key="4">
    <source>
        <dbReference type="ARBA" id="ARBA00022741"/>
    </source>
</evidence>
<evidence type="ECO:0000259" key="9">
    <source>
        <dbReference type="PROSITE" id="PS50109"/>
    </source>
</evidence>
<feature type="transmembrane region" description="Helical" evidence="8">
    <location>
        <begin position="276"/>
        <end position="298"/>
    </location>
</feature>
<feature type="domain" description="Histidine kinase" evidence="9">
    <location>
        <begin position="680"/>
        <end position="770"/>
    </location>
</feature>
<evidence type="ECO:0000256" key="1">
    <source>
        <dbReference type="ARBA" id="ARBA00000085"/>
    </source>
</evidence>
<keyword evidence="8" id="KW-0472">Membrane</keyword>
<dbReference type="Proteomes" id="UP000609346">
    <property type="component" value="Unassembled WGS sequence"/>
</dbReference>
<dbReference type="InterPro" id="IPR003594">
    <property type="entry name" value="HATPase_dom"/>
</dbReference>
<keyword evidence="3" id="KW-0808">Transferase</keyword>
<dbReference type="Pfam" id="PF02518">
    <property type="entry name" value="HATPase_c"/>
    <property type="match status" value="1"/>
</dbReference>
<proteinExistence type="predicted"/>
<keyword evidence="8" id="KW-1133">Transmembrane helix</keyword>
<keyword evidence="11" id="KW-1185">Reference proteome</keyword>
<dbReference type="InterPro" id="IPR036890">
    <property type="entry name" value="HATPase_C_sf"/>
</dbReference>
<feature type="transmembrane region" description="Helical" evidence="8">
    <location>
        <begin position="142"/>
        <end position="162"/>
    </location>
</feature>
<feature type="transmembrane region" description="Helical" evidence="8">
    <location>
        <begin position="232"/>
        <end position="255"/>
    </location>
</feature>
<feature type="transmembrane region" description="Helical" evidence="8">
    <location>
        <begin position="368"/>
        <end position="387"/>
    </location>
</feature>
<feature type="transmembrane region" description="Helical" evidence="8">
    <location>
        <begin position="304"/>
        <end position="328"/>
    </location>
</feature>
<feature type="transmembrane region" description="Helical" evidence="8">
    <location>
        <begin position="205"/>
        <end position="226"/>
    </location>
</feature>
<keyword evidence="7" id="KW-0902">Two-component regulatory system</keyword>
<keyword evidence="8" id="KW-0812">Transmembrane</keyword>
<comment type="caution">
    <text evidence="10">The sequence shown here is derived from an EMBL/GenBank/DDBJ whole genome shotgun (WGS) entry which is preliminary data.</text>
</comment>
<evidence type="ECO:0000256" key="8">
    <source>
        <dbReference type="SAM" id="Phobius"/>
    </source>
</evidence>
<dbReference type="EC" id="2.7.13.3" evidence="2"/>
<dbReference type="PANTHER" id="PTHR24421">
    <property type="entry name" value="NITRATE/NITRITE SENSOR PROTEIN NARX-RELATED"/>
    <property type="match status" value="1"/>
</dbReference>
<dbReference type="Gene3D" id="2.30.42.10">
    <property type="match status" value="1"/>
</dbReference>
<evidence type="ECO:0000256" key="7">
    <source>
        <dbReference type="ARBA" id="ARBA00023012"/>
    </source>
</evidence>
<dbReference type="SUPFAM" id="SSF50156">
    <property type="entry name" value="PDZ domain-like"/>
    <property type="match status" value="1"/>
</dbReference>
<dbReference type="InterPro" id="IPR050482">
    <property type="entry name" value="Sensor_HK_TwoCompSys"/>
</dbReference>